<dbReference type="EMBL" id="JYON01000017">
    <property type="protein sequence ID" value="KJH70879.1"/>
    <property type="molecule type" value="Genomic_DNA"/>
</dbReference>
<dbReference type="AlphaFoldDB" id="A0A0D8ZQV6"/>
<organism evidence="1 2">
    <name type="scientific">Aliterella atlantica CENA595</name>
    <dbReference type="NCBI Taxonomy" id="1618023"/>
    <lineage>
        <taxon>Bacteria</taxon>
        <taxon>Bacillati</taxon>
        <taxon>Cyanobacteriota</taxon>
        <taxon>Cyanophyceae</taxon>
        <taxon>Chroococcidiopsidales</taxon>
        <taxon>Aliterellaceae</taxon>
        <taxon>Aliterella</taxon>
    </lineage>
</organism>
<dbReference type="RefSeq" id="WP_045055662.1">
    <property type="nucleotide sequence ID" value="NZ_CAWMDP010000003.1"/>
</dbReference>
<evidence type="ECO:0000313" key="1">
    <source>
        <dbReference type="EMBL" id="KJH70879.1"/>
    </source>
</evidence>
<sequence length="445" mass="49028">MTLYLNDHAIVVGGSIAGLLSARVLADYFESVTIVETDTLPELPDARRGVPQSVQPHILLTKGYRIIAELFPGIGDRLKAAGALPIDWAREFYLFNRHSWNAIAPSPSHIVSLTCSRPLLEWGIRQELAKIANVQFHQQQRVTGLVLHHSGKYITGVRSRSLVDSSYSELAASLVVDASGRRSQAPNWLQNLGFTPPPETVVNPLLGYATRRYRVPASDRTDWKVMLISQSPPDGTRLGYLAKIEGGEWIATLGGYGGNFPPLDNDGFLDFARTLPSMEFYQAIKEAEPISPIYAHRTTANRLRHYEQIVLPQGFVTLGDAVCALCPVYGQGMTVSAKAAMVLSDWLARQRNQSFISSRFQKKLAQSNSLSWNVATSQDSRFPTTKGDSKPTQSGGLFAAYAERMLELTTADSTVATALLEVTQQLKSPLALFSPQIVWRVLKNS</sequence>
<keyword evidence="2" id="KW-1185">Reference proteome</keyword>
<dbReference type="OrthoDB" id="9790035at2"/>
<comment type="caution">
    <text evidence="1">The sequence shown here is derived from an EMBL/GenBank/DDBJ whole genome shotgun (WGS) entry which is preliminary data.</text>
</comment>
<dbReference type="PANTHER" id="PTHR43422:SF3">
    <property type="entry name" value="THIAMINE THIAZOLE SYNTHASE"/>
    <property type="match status" value="1"/>
</dbReference>
<keyword evidence="1" id="KW-0503">Monooxygenase</keyword>
<accession>A0A0D8ZQV6</accession>
<proteinExistence type="predicted"/>
<keyword evidence="1" id="KW-0560">Oxidoreductase</keyword>
<reference evidence="1 2" key="1">
    <citation type="submission" date="2015-02" db="EMBL/GenBank/DDBJ databases">
        <title>Draft genome of a novel marine cyanobacterium (Chroococcales) isolated from South Atlantic Ocean.</title>
        <authorList>
            <person name="Rigonato J."/>
            <person name="Alvarenga D.O."/>
            <person name="Branco L.H."/>
            <person name="Varani A.M."/>
            <person name="Brandini F.P."/>
            <person name="Fiore M.F."/>
        </authorList>
    </citation>
    <scope>NUCLEOTIDE SEQUENCE [LARGE SCALE GENOMIC DNA]</scope>
    <source>
        <strain evidence="1 2">CENA595</strain>
    </source>
</reference>
<protein>
    <submittedName>
        <fullName evidence="1">Monooxygenase</fullName>
    </submittedName>
</protein>
<gene>
    <name evidence="1" type="ORF">UH38_15945</name>
</gene>
<dbReference type="GO" id="GO:0004497">
    <property type="term" value="F:monooxygenase activity"/>
    <property type="evidence" value="ECO:0007669"/>
    <property type="project" value="UniProtKB-KW"/>
</dbReference>
<evidence type="ECO:0000313" key="2">
    <source>
        <dbReference type="Proteomes" id="UP000032452"/>
    </source>
</evidence>
<dbReference type="PANTHER" id="PTHR43422">
    <property type="entry name" value="THIAMINE THIAZOLE SYNTHASE"/>
    <property type="match status" value="1"/>
</dbReference>
<dbReference type="STRING" id="1618023.UH38_15945"/>
<dbReference type="Proteomes" id="UP000032452">
    <property type="component" value="Unassembled WGS sequence"/>
</dbReference>
<dbReference type="InterPro" id="IPR036188">
    <property type="entry name" value="FAD/NAD-bd_sf"/>
</dbReference>
<dbReference type="PATRIC" id="fig|1618023.3.peg.219"/>
<dbReference type="Gene3D" id="3.50.50.60">
    <property type="entry name" value="FAD/NAD(P)-binding domain"/>
    <property type="match status" value="1"/>
</dbReference>
<name>A0A0D8ZQV6_9CYAN</name>
<dbReference type="SUPFAM" id="SSF51905">
    <property type="entry name" value="FAD/NAD(P)-binding domain"/>
    <property type="match status" value="1"/>
</dbReference>